<evidence type="ECO:0000313" key="3">
    <source>
        <dbReference type="Proteomes" id="UP000193685"/>
    </source>
</evidence>
<keyword evidence="1" id="KW-1133">Transmembrane helix</keyword>
<comment type="caution">
    <text evidence="2">The sequence shown here is derived from an EMBL/GenBank/DDBJ whole genome shotgun (WGS) entry which is preliminary data.</text>
</comment>
<name>A0A1Y2FCB7_PROLT</name>
<dbReference type="EMBL" id="MCFI01000011">
    <property type="protein sequence ID" value="ORY81563.1"/>
    <property type="molecule type" value="Genomic_DNA"/>
</dbReference>
<keyword evidence="3" id="KW-1185">Reference proteome</keyword>
<proteinExistence type="predicted"/>
<reference evidence="2 3" key="1">
    <citation type="submission" date="2016-07" db="EMBL/GenBank/DDBJ databases">
        <title>Pervasive Adenine N6-methylation of Active Genes in Fungi.</title>
        <authorList>
            <consortium name="DOE Joint Genome Institute"/>
            <person name="Mondo S.J."/>
            <person name="Dannebaum R.O."/>
            <person name="Kuo R.C."/>
            <person name="Labutti K."/>
            <person name="Haridas S."/>
            <person name="Kuo A."/>
            <person name="Salamov A."/>
            <person name="Ahrendt S.R."/>
            <person name="Lipzen A."/>
            <person name="Sullivan W."/>
            <person name="Andreopoulos W.B."/>
            <person name="Clum A."/>
            <person name="Lindquist E."/>
            <person name="Daum C."/>
            <person name="Ramamoorthy G.K."/>
            <person name="Gryganskyi A."/>
            <person name="Culley D."/>
            <person name="Magnuson J.K."/>
            <person name="James T.Y."/>
            <person name="O'Malley M.A."/>
            <person name="Stajich J.E."/>
            <person name="Spatafora J.W."/>
            <person name="Visel A."/>
            <person name="Grigoriev I.V."/>
        </authorList>
    </citation>
    <scope>NUCLEOTIDE SEQUENCE [LARGE SCALE GENOMIC DNA]</scope>
    <source>
        <strain evidence="2 3">12-1054</strain>
    </source>
</reference>
<gene>
    <name evidence="2" type="ORF">BCR37DRAFT_47640</name>
</gene>
<feature type="transmembrane region" description="Helical" evidence="1">
    <location>
        <begin position="41"/>
        <end position="61"/>
    </location>
</feature>
<protein>
    <submittedName>
        <fullName evidence="2">Uncharacterized protein</fullName>
    </submittedName>
</protein>
<accession>A0A1Y2FCB7</accession>
<dbReference type="GeneID" id="63788927"/>
<dbReference type="RefSeq" id="XP_040724939.1">
    <property type="nucleotide sequence ID" value="XM_040872328.1"/>
</dbReference>
<keyword evidence="1" id="KW-0812">Transmembrane</keyword>
<sequence length="96" mass="10417">MKGQPTQISILLCSKESLPLYDTVTTAPESKLASFCCDTKALLFLIFASVKLAVVMCWQIGDAMPAYGPSMPHIVANDNETDSPLRIAAGQWPMRA</sequence>
<organism evidence="2 3">
    <name type="scientific">Protomyces lactucae-debilis</name>
    <dbReference type="NCBI Taxonomy" id="2754530"/>
    <lineage>
        <taxon>Eukaryota</taxon>
        <taxon>Fungi</taxon>
        <taxon>Dikarya</taxon>
        <taxon>Ascomycota</taxon>
        <taxon>Taphrinomycotina</taxon>
        <taxon>Taphrinomycetes</taxon>
        <taxon>Taphrinales</taxon>
        <taxon>Protomycetaceae</taxon>
        <taxon>Protomyces</taxon>
    </lineage>
</organism>
<keyword evidence="1" id="KW-0472">Membrane</keyword>
<dbReference type="AlphaFoldDB" id="A0A1Y2FCB7"/>
<dbReference type="Proteomes" id="UP000193685">
    <property type="component" value="Unassembled WGS sequence"/>
</dbReference>
<evidence type="ECO:0000256" key="1">
    <source>
        <dbReference type="SAM" id="Phobius"/>
    </source>
</evidence>
<evidence type="ECO:0000313" key="2">
    <source>
        <dbReference type="EMBL" id="ORY81563.1"/>
    </source>
</evidence>